<evidence type="ECO:0000256" key="1">
    <source>
        <dbReference type="SAM" id="MobiDB-lite"/>
    </source>
</evidence>
<gene>
    <name evidence="3" type="ORF">GCM10009665_04860</name>
</gene>
<accession>A0ABN1VPW6</accession>
<reference evidence="3 4" key="1">
    <citation type="journal article" date="2019" name="Int. J. Syst. Evol. Microbiol.">
        <title>The Global Catalogue of Microorganisms (GCM) 10K type strain sequencing project: providing services to taxonomists for standard genome sequencing and annotation.</title>
        <authorList>
            <consortium name="The Broad Institute Genomics Platform"/>
            <consortium name="The Broad Institute Genome Sequencing Center for Infectious Disease"/>
            <person name="Wu L."/>
            <person name="Ma J."/>
        </authorList>
    </citation>
    <scope>NUCLEOTIDE SEQUENCE [LARGE SCALE GENOMIC DNA]</scope>
    <source>
        <strain evidence="3 4">JCM 13004</strain>
    </source>
</reference>
<protein>
    <recommendedName>
        <fullName evidence="5">DUF4190 domain-containing protein</fullName>
    </recommendedName>
</protein>
<keyword evidence="2" id="KW-0472">Membrane</keyword>
<feature type="transmembrane region" description="Helical" evidence="2">
    <location>
        <begin position="76"/>
        <end position="101"/>
    </location>
</feature>
<feature type="region of interest" description="Disordered" evidence="1">
    <location>
        <begin position="1"/>
        <end position="27"/>
    </location>
</feature>
<evidence type="ECO:0000313" key="3">
    <source>
        <dbReference type="EMBL" id="GAA1218002.1"/>
    </source>
</evidence>
<feature type="transmembrane region" description="Helical" evidence="2">
    <location>
        <begin position="40"/>
        <end position="64"/>
    </location>
</feature>
<organism evidence="3 4">
    <name type="scientific">Kitasatospora nipponensis</name>
    <dbReference type="NCBI Taxonomy" id="258049"/>
    <lineage>
        <taxon>Bacteria</taxon>
        <taxon>Bacillati</taxon>
        <taxon>Actinomycetota</taxon>
        <taxon>Actinomycetes</taxon>
        <taxon>Kitasatosporales</taxon>
        <taxon>Streptomycetaceae</taxon>
        <taxon>Kitasatospora</taxon>
    </lineage>
</organism>
<name>A0ABN1VPW6_9ACTN</name>
<proteinExistence type="predicted"/>
<evidence type="ECO:0000313" key="4">
    <source>
        <dbReference type="Proteomes" id="UP001500037"/>
    </source>
</evidence>
<comment type="caution">
    <text evidence="3">The sequence shown here is derived from an EMBL/GenBank/DDBJ whole genome shotgun (WGS) entry which is preliminary data.</text>
</comment>
<feature type="compositionally biased region" description="Basic and acidic residues" evidence="1">
    <location>
        <begin position="1"/>
        <end position="19"/>
    </location>
</feature>
<keyword evidence="2" id="KW-1133">Transmembrane helix</keyword>
<keyword evidence="4" id="KW-1185">Reference proteome</keyword>
<evidence type="ECO:0008006" key="5">
    <source>
        <dbReference type="Google" id="ProtNLM"/>
    </source>
</evidence>
<sequence>MNGNVREGRGQGRGRDDGGRPPQGTNGLAVAAGELGVNALLGSVFLIGGLLGLVGLGLGVAALHRARRTGAGRLRATAGVLTSLLAIAVSVLVAALALWYAHRTQGCFRLDHVHPGPPRPGYGSPSS</sequence>
<evidence type="ECO:0000256" key="2">
    <source>
        <dbReference type="SAM" id="Phobius"/>
    </source>
</evidence>
<keyword evidence="2" id="KW-0812">Transmembrane</keyword>
<dbReference type="RefSeq" id="WP_344438450.1">
    <property type="nucleotide sequence ID" value="NZ_BAAALF010000004.1"/>
</dbReference>
<dbReference type="EMBL" id="BAAALF010000004">
    <property type="protein sequence ID" value="GAA1218002.1"/>
    <property type="molecule type" value="Genomic_DNA"/>
</dbReference>
<dbReference type="Proteomes" id="UP001500037">
    <property type="component" value="Unassembled WGS sequence"/>
</dbReference>